<dbReference type="Pfam" id="PF00702">
    <property type="entry name" value="Hydrolase"/>
    <property type="match status" value="1"/>
</dbReference>
<gene>
    <name evidence="2" type="ORF">CDN99_04295</name>
</gene>
<sequence>MGAGRRGAAGHRRPDQRRRRQGGRVDRPRRRHDPRQEAQADRQGRPGQGARRRFGRRHRRHRPQRREGAAGRPVHPRHQPDRLRREQRELQHQRRRRRRQAGRGAEGREAGAAHQHPGRAGQAGQPADRPVGARDRRALRRWHAVGRHAAQDRLGARRGAQRCQGGPHHRRPRAACHAAGDPVGAGLRHDDPLALSGPVALARLPPHTRRDRRRGRGAPLAGARRRGDGVWLFDLDDTLHHASGGSFAAIGSAMNDYMVRHLGLDIDAAKALRDRYWRAYGATLMGLIRHHDIDAAHFLAEAHALPGLEALLRAARPDLAWLRRLPGRKVLLTNAPQRYAQRVLEALGIAPCFERVLSVEHMRMFGHYRPKPDARMYAHVCAQLRLAPSRCTLVEDSAPNLKTAHALGMRTVWMRGWMPTRTRRRPAYVDRRVSRLRDLRL</sequence>
<dbReference type="Gene3D" id="1.10.150.450">
    <property type="match status" value="1"/>
</dbReference>
<name>A0A246JMX1_9BURK</name>
<dbReference type="PANTHER" id="PTHR12725:SF117">
    <property type="entry name" value="HALOACID DEHALOGENASE-LIKE HYDROLASE"/>
    <property type="match status" value="1"/>
</dbReference>
<dbReference type="EMBL" id="NIOF01000001">
    <property type="protein sequence ID" value="OWQ93962.1"/>
    <property type="molecule type" value="Genomic_DNA"/>
</dbReference>
<dbReference type="PANTHER" id="PTHR12725">
    <property type="entry name" value="HALOACID DEHALOGENASE-LIKE HYDROLASE"/>
    <property type="match status" value="1"/>
</dbReference>
<dbReference type="OrthoDB" id="8558420at2"/>
<dbReference type="InterPro" id="IPR023214">
    <property type="entry name" value="HAD_sf"/>
</dbReference>
<dbReference type="InterPro" id="IPR010237">
    <property type="entry name" value="Pyr-5-nucltdase"/>
</dbReference>
<feature type="region of interest" description="Disordered" evidence="1">
    <location>
        <begin position="1"/>
        <end position="133"/>
    </location>
</feature>
<dbReference type="SUPFAM" id="SSF56784">
    <property type="entry name" value="HAD-like"/>
    <property type="match status" value="1"/>
</dbReference>
<keyword evidence="3" id="KW-1185">Reference proteome</keyword>
<feature type="compositionally biased region" description="Basic residues" evidence="1">
    <location>
        <begin position="50"/>
        <end position="64"/>
    </location>
</feature>
<reference evidence="2 3" key="1">
    <citation type="journal article" date="2008" name="Int. J. Syst. Evol. Microbiol.">
        <title>Description of Roseateles aquatilis sp. nov. and Roseateles terrae sp. nov., in the class Betaproteobacteria, and emended description of the genus Roseateles.</title>
        <authorList>
            <person name="Gomila M."/>
            <person name="Bowien B."/>
            <person name="Falsen E."/>
            <person name="Moore E.R."/>
            <person name="Lalucat J."/>
        </authorList>
    </citation>
    <scope>NUCLEOTIDE SEQUENCE [LARGE SCALE GENOMIC DNA]</scope>
    <source>
        <strain evidence="2 3">CCUG 48205</strain>
    </source>
</reference>
<comment type="caution">
    <text evidence="2">The sequence shown here is derived from an EMBL/GenBank/DDBJ whole genome shotgun (WGS) entry which is preliminary data.</text>
</comment>
<evidence type="ECO:0000313" key="3">
    <source>
        <dbReference type="Proteomes" id="UP000197468"/>
    </source>
</evidence>
<dbReference type="Gene3D" id="3.40.50.1000">
    <property type="entry name" value="HAD superfamily/HAD-like"/>
    <property type="match status" value="1"/>
</dbReference>
<dbReference type="InterPro" id="IPR006439">
    <property type="entry name" value="HAD-SF_hydro_IA"/>
</dbReference>
<feature type="compositionally biased region" description="Basic and acidic residues" evidence="1">
    <location>
        <begin position="34"/>
        <end position="44"/>
    </location>
</feature>
<proteinExistence type="predicted"/>
<feature type="compositionally biased region" description="Basic residues" evidence="1">
    <location>
        <begin position="206"/>
        <end position="216"/>
    </location>
</feature>
<feature type="compositionally biased region" description="Basic residues" evidence="1">
    <location>
        <begin position="8"/>
        <end position="33"/>
    </location>
</feature>
<dbReference type="NCBIfam" id="TIGR01509">
    <property type="entry name" value="HAD-SF-IA-v3"/>
    <property type="match status" value="1"/>
</dbReference>
<accession>A0A246JMX1</accession>
<feature type="compositionally biased region" description="Low complexity" evidence="1">
    <location>
        <begin position="157"/>
        <end position="166"/>
    </location>
</feature>
<dbReference type="SFLD" id="SFLDS00003">
    <property type="entry name" value="Haloacid_Dehalogenase"/>
    <property type="match status" value="1"/>
</dbReference>
<evidence type="ECO:0000256" key="1">
    <source>
        <dbReference type="SAM" id="MobiDB-lite"/>
    </source>
</evidence>
<dbReference type="SFLD" id="SFLDG01129">
    <property type="entry name" value="C1.5:_HAD__Beta-PGM__Phosphata"/>
    <property type="match status" value="1"/>
</dbReference>
<dbReference type="NCBIfam" id="TIGR01993">
    <property type="entry name" value="Pyr-5-nucltdase"/>
    <property type="match status" value="1"/>
</dbReference>
<dbReference type="SFLD" id="SFLDG01132">
    <property type="entry name" value="C1.5.3:_5'-Nucleotidase_Like"/>
    <property type="match status" value="1"/>
</dbReference>
<feature type="compositionally biased region" description="Basic and acidic residues" evidence="1">
    <location>
        <begin position="78"/>
        <end position="92"/>
    </location>
</feature>
<dbReference type="Proteomes" id="UP000197468">
    <property type="component" value="Unassembled WGS sequence"/>
</dbReference>
<dbReference type="AlphaFoldDB" id="A0A246JMX1"/>
<dbReference type="InterPro" id="IPR036412">
    <property type="entry name" value="HAD-like_sf"/>
</dbReference>
<evidence type="ECO:0000313" key="2">
    <source>
        <dbReference type="EMBL" id="OWQ93962.1"/>
    </source>
</evidence>
<feature type="region of interest" description="Disordered" evidence="1">
    <location>
        <begin position="147"/>
        <end position="222"/>
    </location>
</feature>
<organism evidence="2 3">
    <name type="scientific">Roseateles aquatilis</name>
    <dbReference type="NCBI Taxonomy" id="431061"/>
    <lineage>
        <taxon>Bacteria</taxon>
        <taxon>Pseudomonadati</taxon>
        <taxon>Pseudomonadota</taxon>
        <taxon>Betaproteobacteria</taxon>
        <taxon>Burkholderiales</taxon>
        <taxon>Sphaerotilaceae</taxon>
        <taxon>Roseateles</taxon>
    </lineage>
</organism>
<protein>
    <submittedName>
        <fullName evidence="2">Pyrimidine 5'-nucleotidase</fullName>
    </submittedName>
</protein>